<dbReference type="OrthoDB" id="2972571at2"/>
<protein>
    <recommendedName>
        <fullName evidence="3">DUF1450 domain-containing protein</fullName>
    </recommendedName>
</protein>
<keyword evidence="2" id="KW-1185">Reference proteome</keyword>
<evidence type="ECO:0000313" key="1">
    <source>
        <dbReference type="EMBL" id="PZD96071.1"/>
    </source>
</evidence>
<name>A0A2W1LWC0_9BACL</name>
<reference evidence="1 2" key="1">
    <citation type="submission" date="2018-06" db="EMBL/GenBank/DDBJ databases">
        <title>Paenibacillus imtechensis sp. nov.</title>
        <authorList>
            <person name="Pinnaka A.K."/>
            <person name="Singh H."/>
            <person name="Kaur M."/>
        </authorList>
    </citation>
    <scope>NUCLEOTIDE SEQUENCE [LARGE SCALE GENOMIC DNA]</scope>
    <source>
        <strain evidence="1 2">SMB1</strain>
    </source>
</reference>
<dbReference type="Pfam" id="PF07293">
    <property type="entry name" value="DUF1450"/>
    <property type="match status" value="1"/>
</dbReference>
<evidence type="ECO:0008006" key="3">
    <source>
        <dbReference type="Google" id="ProtNLM"/>
    </source>
</evidence>
<dbReference type="EMBL" id="QKRB01000042">
    <property type="protein sequence ID" value="PZD96071.1"/>
    <property type="molecule type" value="Genomic_DNA"/>
</dbReference>
<accession>A0A2W1LWC0</accession>
<dbReference type="AlphaFoldDB" id="A0A2W1LWC0"/>
<comment type="caution">
    <text evidence="1">The sequence shown here is derived from an EMBL/GenBank/DDBJ whole genome shotgun (WGS) entry which is preliminary data.</text>
</comment>
<dbReference type="RefSeq" id="WP_111146359.1">
    <property type="nucleotide sequence ID" value="NZ_QKRB01000042.1"/>
</dbReference>
<organism evidence="1 2">
    <name type="scientific">Paenibacillus sambharensis</name>
    <dbReference type="NCBI Taxonomy" id="1803190"/>
    <lineage>
        <taxon>Bacteria</taxon>
        <taxon>Bacillati</taxon>
        <taxon>Bacillota</taxon>
        <taxon>Bacilli</taxon>
        <taxon>Bacillales</taxon>
        <taxon>Paenibacillaceae</taxon>
        <taxon>Paenibacillus</taxon>
    </lineage>
</organism>
<gene>
    <name evidence="1" type="ORF">DNH61_09135</name>
</gene>
<sequence length="94" mass="10887">MKTIKYCCRNERHGSKTVYKTLKNEFPDLKQKKKSCLGSCKMCHKQCFVKIGKQNTLCAHTPDELYAELKKLIQEGKKPKKSKGKSKERELLPV</sequence>
<evidence type="ECO:0000313" key="2">
    <source>
        <dbReference type="Proteomes" id="UP000249522"/>
    </source>
</evidence>
<dbReference type="InterPro" id="IPR009910">
    <property type="entry name" value="DUF1450"/>
</dbReference>
<dbReference type="Proteomes" id="UP000249522">
    <property type="component" value="Unassembled WGS sequence"/>
</dbReference>
<proteinExistence type="predicted"/>